<evidence type="ECO:0000256" key="2">
    <source>
        <dbReference type="ARBA" id="ARBA00022448"/>
    </source>
</evidence>
<keyword evidence="6 7" id="KW-0472">Membrane</keyword>
<dbReference type="PANTHER" id="PTHR23522">
    <property type="entry name" value="BLL5896 PROTEIN"/>
    <property type="match status" value="1"/>
</dbReference>
<dbReference type="GO" id="GO:0015213">
    <property type="term" value="F:uridine transmembrane transporter activity"/>
    <property type="evidence" value="ECO:0007669"/>
    <property type="project" value="TreeGrafter"/>
</dbReference>
<keyword evidence="5 7" id="KW-1133">Transmembrane helix</keyword>
<evidence type="ECO:0000256" key="4">
    <source>
        <dbReference type="ARBA" id="ARBA00022692"/>
    </source>
</evidence>
<dbReference type="STRING" id="1622118.Lupro_06485"/>
<feature type="transmembrane region" description="Helical" evidence="7">
    <location>
        <begin position="95"/>
        <end position="116"/>
    </location>
</feature>
<proteinExistence type="predicted"/>
<keyword evidence="2" id="KW-0813">Transport</keyword>
<sequence length="413" mass="45919">MNIKLRLTILNFLELFVFGAWLISLGGYLGGQLHFEGIQIGKIFTTLGIASLVMPGIVGIIADKYLNAQKLLGILHIIGAGFMFFLAQTKDFDTFFWMMLGYLTVYMPTLGLVNTVSYSILTSNKLDIIKVFPKIRVWGTIGFIVAEVAVGTLGWAQNNMQFYFAMGISLLMGIYAFTIPNVPLSKSENKSLIQRLGLDAFVLFKEYKMAVFFIFATLLGVVLQISNAWASEFLRSFTADYPNSFAVTNSNTIIALSQVSETLFILTIPFFLKRFGIKTVMIMSMLAWFLRFGLFGVAAPEGIGLGYLIMSMVVYGAAFDFFNISGSLFIETETDSKYRGSAQGLFVLLTNGVGAVLGGMGSGFVVQHFTTETGRDWLSIWLVFAAYALILAIVFRLIFKYKHNPEVIKEIKH</sequence>
<keyword evidence="4 7" id="KW-0812">Transmembrane</keyword>
<feature type="transmembrane region" description="Helical" evidence="7">
    <location>
        <begin position="12"/>
        <end position="31"/>
    </location>
</feature>
<feature type="transmembrane region" description="Helical" evidence="7">
    <location>
        <begin position="71"/>
        <end position="89"/>
    </location>
</feature>
<dbReference type="AlphaFoldDB" id="A0A0X8G779"/>
<dbReference type="SUPFAM" id="SSF103473">
    <property type="entry name" value="MFS general substrate transporter"/>
    <property type="match status" value="1"/>
</dbReference>
<dbReference type="RefSeq" id="WP_068207592.1">
    <property type="nucleotide sequence ID" value="NZ_CP013355.1"/>
</dbReference>
<feature type="transmembrane region" description="Helical" evidence="7">
    <location>
        <begin position="250"/>
        <end position="272"/>
    </location>
</feature>
<organism evidence="9 10">
    <name type="scientific">Lutibacter profundi</name>
    <dbReference type="NCBI Taxonomy" id="1622118"/>
    <lineage>
        <taxon>Bacteria</taxon>
        <taxon>Pseudomonadati</taxon>
        <taxon>Bacteroidota</taxon>
        <taxon>Flavobacteriia</taxon>
        <taxon>Flavobacteriales</taxon>
        <taxon>Flavobacteriaceae</taxon>
        <taxon>Lutibacter</taxon>
    </lineage>
</organism>
<comment type="subcellular location">
    <subcellularLocation>
        <location evidence="1">Cell membrane</location>
        <topology evidence="1">Multi-pass membrane protein</topology>
    </subcellularLocation>
</comment>
<reference evidence="9 10" key="2">
    <citation type="journal article" date="2016" name="Int. J. Syst. Evol. Microbiol.">
        <title>Lutibacter profundi sp. nov., isolated from a deep-sea hydrothermal system on the Arctic Mid-Ocean Ridge and emended description of the genus Lutibacter.</title>
        <authorList>
            <person name="Le Moine Bauer S."/>
            <person name="Roalkvam I."/>
            <person name="Steen I.H."/>
            <person name="Dahle H."/>
        </authorList>
    </citation>
    <scope>NUCLEOTIDE SEQUENCE [LARGE SCALE GENOMIC DNA]</scope>
    <source>
        <strain evidence="9 10">LP1</strain>
    </source>
</reference>
<dbReference type="FunFam" id="1.20.1250.20:FF:000012">
    <property type="entry name" value="Nucleoside permease NupG"/>
    <property type="match status" value="1"/>
</dbReference>
<dbReference type="NCBIfam" id="TIGR00889">
    <property type="entry name" value="2A0110"/>
    <property type="match status" value="1"/>
</dbReference>
<dbReference type="Pfam" id="PF03825">
    <property type="entry name" value="Nuc_H_symport"/>
    <property type="match status" value="1"/>
</dbReference>
<evidence type="ECO:0000256" key="7">
    <source>
        <dbReference type="SAM" id="Phobius"/>
    </source>
</evidence>
<dbReference type="GO" id="GO:0005886">
    <property type="term" value="C:plasma membrane"/>
    <property type="evidence" value="ECO:0007669"/>
    <property type="project" value="UniProtKB-SubCell"/>
</dbReference>
<dbReference type="EMBL" id="CP013355">
    <property type="protein sequence ID" value="AMC10913.1"/>
    <property type="molecule type" value="Genomic_DNA"/>
</dbReference>
<feature type="transmembrane region" description="Helical" evidence="7">
    <location>
        <begin position="137"/>
        <end position="156"/>
    </location>
</feature>
<evidence type="ECO:0000256" key="6">
    <source>
        <dbReference type="ARBA" id="ARBA00023136"/>
    </source>
</evidence>
<dbReference type="PROSITE" id="PS50850">
    <property type="entry name" value="MFS"/>
    <property type="match status" value="1"/>
</dbReference>
<feature type="transmembrane region" description="Helical" evidence="7">
    <location>
        <begin position="43"/>
        <end position="62"/>
    </location>
</feature>
<dbReference type="InterPro" id="IPR020846">
    <property type="entry name" value="MFS_dom"/>
</dbReference>
<dbReference type="GO" id="GO:0015212">
    <property type="term" value="F:cytidine transmembrane transporter activity"/>
    <property type="evidence" value="ECO:0007669"/>
    <property type="project" value="TreeGrafter"/>
</dbReference>
<dbReference type="Proteomes" id="UP000059672">
    <property type="component" value="Chromosome"/>
</dbReference>
<keyword evidence="10" id="KW-1185">Reference proteome</keyword>
<reference evidence="10" key="1">
    <citation type="submission" date="2015-12" db="EMBL/GenBank/DDBJ databases">
        <title>Complete genome sequence of Lutibacter profundus strain LP1.</title>
        <authorList>
            <person name="Wissuwa J."/>
            <person name="Le Moine Bauer S."/>
            <person name="Stokke R."/>
            <person name="Dahle H."/>
            <person name="Steen I.H."/>
        </authorList>
    </citation>
    <scope>NUCLEOTIDE SEQUENCE [LARGE SCALE GENOMIC DNA]</scope>
    <source>
        <strain evidence="10">LP1</strain>
    </source>
</reference>
<feature type="transmembrane region" description="Helical" evidence="7">
    <location>
        <begin position="162"/>
        <end position="182"/>
    </location>
</feature>
<evidence type="ECO:0000256" key="1">
    <source>
        <dbReference type="ARBA" id="ARBA00004651"/>
    </source>
</evidence>
<evidence type="ECO:0000256" key="5">
    <source>
        <dbReference type="ARBA" id="ARBA00022989"/>
    </source>
</evidence>
<feature type="transmembrane region" description="Helical" evidence="7">
    <location>
        <begin position="210"/>
        <end position="230"/>
    </location>
</feature>
<protein>
    <submittedName>
        <fullName evidence="9">Nucleoside permease</fullName>
    </submittedName>
</protein>
<gene>
    <name evidence="9" type="ORF">Lupro_06485</name>
</gene>
<dbReference type="KEGG" id="lut:Lupro_06485"/>
<accession>A0A0X8G779</accession>
<evidence type="ECO:0000259" key="8">
    <source>
        <dbReference type="PROSITE" id="PS50850"/>
    </source>
</evidence>
<feature type="transmembrane region" description="Helical" evidence="7">
    <location>
        <begin position="378"/>
        <end position="399"/>
    </location>
</feature>
<feature type="domain" description="Major facilitator superfamily (MFS) profile" evidence="8">
    <location>
        <begin position="212"/>
        <end position="413"/>
    </location>
</feature>
<dbReference type="PATRIC" id="fig|1622118.3.peg.1343"/>
<dbReference type="InterPro" id="IPR036259">
    <property type="entry name" value="MFS_trans_sf"/>
</dbReference>
<dbReference type="InterPro" id="IPR004740">
    <property type="entry name" value="Nuc_H_symport"/>
</dbReference>
<evidence type="ECO:0000256" key="3">
    <source>
        <dbReference type="ARBA" id="ARBA00022475"/>
    </source>
</evidence>
<feature type="transmembrane region" description="Helical" evidence="7">
    <location>
        <begin position="305"/>
        <end position="324"/>
    </location>
</feature>
<evidence type="ECO:0000313" key="9">
    <source>
        <dbReference type="EMBL" id="AMC10913.1"/>
    </source>
</evidence>
<dbReference type="PANTHER" id="PTHR23522:SF4">
    <property type="entry name" value="NUCLEOSIDE PERMEASE NUPG-RELATED"/>
    <property type="match status" value="1"/>
</dbReference>
<dbReference type="OrthoDB" id="9783013at2"/>
<dbReference type="CDD" id="cd06177">
    <property type="entry name" value="MFS_NHS"/>
    <property type="match status" value="1"/>
</dbReference>
<feature type="transmembrane region" description="Helical" evidence="7">
    <location>
        <begin position="345"/>
        <end position="366"/>
    </location>
</feature>
<dbReference type="Gene3D" id="1.20.1250.20">
    <property type="entry name" value="MFS general substrate transporter like domains"/>
    <property type="match status" value="2"/>
</dbReference>
<evidence type="ECO:0000313" key="10">
    <source>
        <dbReference type="Proteomes" id="UP000059672"/>
    </source>
</evidence>
<keyword evidence="3" id="KW-1003">Cell membrane</keyword>
<feature type="transmembrane region" description="Helical" evidence="7">
    <location>
        <begin position="279"/>
        <end position="299"/>
    </location>
</feature>
<name>A0A0X8G779_9FLAO</name>